<feature type="compositionally biased region" description="Polar residues" evidence="6">
    <location>
        <begin position="1"/>
        <end position="16"/>
    </location>
</feature>
<comment type="subcellular location">
    <subcellularLocation>
        <location evidence="1">Cell membrane</location>
        <topology evidence="1">Multi-pass membrane protein</topology>
    </subcellularLocation>
</comment>
<organism evidence="8 9">
    <name type="scientific">Mobilicoccus caccae</name>
    <dbReference type="NCBI Taxonomy" id="1859295"/>
    <lineage>
        <taxon>Bacteria</taxon>
        <taxon>Bacillati</taxon>
        <taxon>Actinomycetota</taxon>
        <taxon>Actinomycetes</taxon>
        <taxon>Micrococcales</taxon>
        <taxon>Dermatophilaceae</taxon>
        <taxon>Mobilicoccus</taxon>
    </lineage>
</organism>
<evidence type="ECO:0000256" key="6">
    <source>
        <dbReference type="SAM" id="MobiDB-lite"/>
    </source>
</evidence>
<feature type="transmembrane region" description="Helical" evidence="7">
    <location>
        <begin position="63"/>
        <end position="87"/>
    </location>
</feature>
<proteinExistence type="predicted"/>
<name>A0ABQ6IXM9_9MICO</name>
<feature type="transmembrane region" description="Helical" evidence="7">
    <location>
        <begin position="221"/>
        <end position="243"/>
    </location>
</feature>
<keyword evidence="4 7" id="KW-1133">Transmembrane helix</keyword>
<dbReference type="Pfam" id="PF03631">
    <property type="entry name" value="Virul_fac_BrkB"/>
    <property type="match status" value="1"/>
</dbReference>
<feature type="transmembrane region" description="Helical" evidence="7">
    <location>
        <begin position="286"/>
        <end position="310"/>
    </location>
</feature>
<feature type="region of interest" description="Disordered" evidence="6">
    <location>
        <begin position="363"/>
        <end position="386"/>
    </location>
</feature>
<feature type="compositionally biased region" description="Basic and acidic residues" evidence="6">
    <location>
        <begin position="375"/>
        <end position="384"/>
    </location>
</feature>
<evidence type="ECO:0008006" key="10">
    <source>
        <dbReference type="Google" id="ProtNLM"/>
    </source>
</evidence>
<dbReference type="PANTHER" id="PTHR30213">
    <property type="entry name" value="INNER MEMBRANE PROTEIN YHJD"/>
    <property type="match status" value="1"/>
</dbReference>
<dbReference type="Proteomes" id="UP001157126">
    <property type="component" value="Unassembled WGS sequence"/>
</dbReference>
<feature type="region of interest" description="Disordered" evidence="6">
    <location>
        <begin position="1"/>
        <end position="44"/>
    </location>
</feature>
<evidence type="ECO:0000313" key="8">
    <source>
        <dbReference type="EMBL" id="GMA41433.1"/>
    </source>
</evidence>
<evidence type="ECO:0000256" key="4">
    <source>
        <dbReference type="ARBA" id="ARBA00022989"/>
    </source>
</evidence>
<dbReference type="EMBL" id="BSUO01000001">
    <property type="protein sequence ID" value="GMA41433.1"/>
    <property type="molecule type" value="Genomic_DNA"/>
</dbReference>
<comment type="caution">
    <text evidence="8">The sequence shown here is derived from an EMBL/GenBank/DDBJ whole genome shotgun (WGS) entry which is preliminary data.</text>
</comment>
<dbReference type="PANTHER" id="PTHR30213:SF1">
    <property type="entry name" value="INNER MEMBRANE PROTEIN YHJD"/>
    <property type="match status" value="1"/>
</dbReference>
<keyword evidence="2" id="KW-1003">Cell membrane</keyword>
<feature type="transmembrane region" description="Helical" evidence="7">
    <location>
        <begin position="180"/>
        <end position="201"/>
    </location>
</feature>
<evidence type="ECO:0000256" key="2">
    <source>
        <dbReference type="ARBA" id="ARBA00022475"/>
    </source>
</evidence>
<feature type="transmembrane region" description="Helical" evidence="7">
    <location>
        <begin position="132"/>
        <end position="152"/>
    </location>
</feature>
<sequence>MPTANSDTASRESSAPTPHGDQHASGHPSSGEEESTPKKAVGTVMESRPVRAFKRFSKARGGLLAGGIAYKALFSIVSALTIAWTVFMATLGGDPALRSQVIDAVNSTLPGILEDGSGQGMIDPNSLVMDTAFNPASIGAALVLLWASIGLMSNIRTTVQAMFGIIAPAENFALAKLRDLFGFIAMALGIVLSALLGTAASTLGGAVLDVIGLGDNPVVGFLLRGLGLLVAAAVAALTFAFLFRVTAAVRPPAKDLWLGSFIGGVAVQIVLFLGTSIVSSVSDNPLLAASASLATLLLFVNLLAQVLMIVSAFTANPPSPETPEYPEEVHFKETPNYVTMSDEETLDWKFQDVTGQIDVDETLRPGYRKPKSRDRRPLDLDVRPDGQPVGPVLLGPLAQRRLRRRVRNLENKVVELRARLGQRPRIAAAEESYWNKRGVKGDFRR</sequence>
<evidence type="ECO:0000256" key="7">
    <source>
        <dbReference type="SAM" id="Phobius"/>
    </source>
</evidence>
<protein>
    <recommendedName>
        <fullName evidence="10">YihY family inner membrane protein</fullName>
    </recommendedName>
</protein>
<evidence type="ECO:0000256" key="5">
    <source>
        <dbReference type="ARBA" id="ARBA00023136"/>
    </source>
</evidence>
<dbReference type="InterPro" id="IPR017039">
    <property type="entry name" value="Virul_fac_BrkB"/>
</dbReference>
<evidence type="ECO:0000256" key="1">
    <source>
        <dbReference type="ARBA" id="ARBA00004651"/>
    </source>
</evidence>
<keyword evidence="3 7" id="KW-0812">Transmembrane</keyword>
<keyword evidence="9" id="KW-1185">Reference proteome</keyword>
<dbReference type="RefSeq" id="WP_284304981.1">
    <property type="nucleotide sequence ID" value="NZ_BSUO01000001.1"/>
</dbReference>
<keyword evidence="5 7" id="KW-0472">Membrane</keyword>
<evidence type="ECO:0000256" key="3">
    <source>
        <dbReference type="ARBA" id="ARBA00022692"/>
    </source>
</evidence>
<gene>
    <name evidence="8" type="ORF">GCM10025883_34780</name>
</gene>
<evidence type="ECO:0000313" key="9">
    <source>
        <dbReference type="Proteomes" id="UP001157126"/>
    </source>
</evidence>
<feature type="transmembrane region" description="Helical" evidence="7">
    <location>
        <begin position="255"/>
        <end position="274"/>
    </location>
</feature>
<accession>A0ABQ6IXM9</accession>
<reference evidence="9" key="1">
    <citation type="journal article" date="2019" name="Int. J. Syst. Evol. Microbiol.">
        <title>The Global Catalogue of Microorganisms (GCM) 10K type strain sequencing project: providing services to taxonomists for standard genome sequencing and annotation.</title>
        <authorList>
            <consortium name="The Broad Institute Genomics Platform"/>
            <consortium name="The Broad Institute Genome Sequencing Center for Infectious Disease"/>
            <person name="Wu L."/>
            <person name="Ma J."/>
        </authorList>
    </citation>
    <scope>NUCLEOTIDE SEQUENCE [LARGE SCALE GENOMIC DNA]</scope>
    <source>
        <strain evidence="9">NBRC 113072</strain>
    </source>
</reference>